<dbReference type="PANTHER" id="PTHR12709">
    <property type="entry name" value="DNA-DIRECTED RNA POLYMERASE II, III"/>
    <property type="match status" value="1"/>
</dbReference>
<evidence type="ECO:0000313" key="9">
    <source>
        <dbReference type="EMBL" id="CCA17366.1"/>
    </source>
</evidence>
<dbReference type="InterPro" id="IPR013238">
    <property type="entry name" value="RNA_pol_III_Rbc25"/>
</dbReference>
<organism evidence="9">
    <name type="scientific">Albugo laibachii Nc14</name>
    <dbReference type="NCBI Taxonomy" id="890382"/>
    <lineage>
        <taxon>Eukaryota</taxon>
        <taxon>Sar</taxon>
        <taxon>Stramenopiles</taxon>
        <taxon>Oomycota</taxon>
        <taxon>Peronosporomycetes</taxon>
        <taxon>Albuginales</taxon>
        <taxon>Albuginaceae</taxon>
        <taxon>Albugo</taxon>
    </lineage>
</organism>
<evidence type="ECO:0000259" key="7">
    <source>
        <dbReference type="Pfam" id="PF03876"/>
    </source>
</evidence>
<feature type="domain" description="RNA polymerase Rpb7-like N-terminal" evidence="7">
    <location>
        <begin position="8"/>
        <end position="64"/>
    </location>
</feature>
<dbReference type="InterPro" id="IPR005576">
    <property type="entry name" value="Rpb7-like_N"/>
</dbReference>
<dbReference type="InterPro" id="IPR045113">
    <property type="entry name" value="Rpb7-like"/>
</dbReference>
<keyword evidence="4" id="KW-0804">Transcription</keyword>
<dbReference type="AlphaFoldDB" id="F0W882"/>
<dbReference type="GO" id="GO:0006384">
    <property type="term" value="P:transcription initiation at RNA polymerase III promoter"/>
    <property type="evidence" value="ECO:0007669"/>
    <property type="project" value="TreeGrafter"/>
</dbReference>
<name>F0W882_9STRA</name>
<comment type="subcellular location">
    <subcellularLocation>
        <location evidence="1">Nucleus</location>
    </subcellularLocation>
</comment>
<dbReference type="SUPFAM" id="SSF50249">
    <property type="entry name" value="Nucleic acid-binding proteins"/>
    <property type="match status" value="1"/>
</dbReference>
<dbReference type="Pfam" id="PF03876">
    <property type="entry name" value="SHS2_Rpb7-N"/>
    <property type="match status" value="1"/>
</dbReference>
<proteinExistence type="inferred from homology"/>
<dbReference type="GO" id="GO:0005666">
    <property type="term" value="C:RNA polymerase III complex"/>
    <property type="evidence" value="ECO:0007669"/>
    <property type="project" value="TreeGrafter"/>
</dbReference>
<keyword evidence="5" id="KW-0539">Nucleus</keyword>
<sequence>MFVLARISDVIAIHPMLFDGDYTRVLKEEIDKKFCNKVIADVGLCISVYDFIAIGDALIHPSEGDSHTQVEFRMVVFRPFIGEVLKGKILSCNENHIRITMEFMQDILIPSYALQTPSHFDTYERLWVWTFTESGEKFHMDLNEEVRFRVTNVNFTQVHKTAKGMQATTIESTDKDGKSTLKGGNIDDRKRRLSSVDLSDNDPTPSAMQILGTIDEDGLGLTSWWVET</sequence>
<reference evidence="9" key="1">
    <citation type="journal article" date="2011" name="PLoS Biol.">
        <title>Gene gain and loss during evolution of obligate parasitism in the white rust pathogen of Arabidopsis thaliana.</title>
        <authorList>
            <person name="Kemen E."/>
            <person name="Gardiner A."/>
            <person name="Schultz-Larsen T."/>
            <person name="Kemen A.C."/>
            <person name="Balmuth A.L."/>
            <person name="Robert-Seilaniantz A."/>
            <person name="Bailey K."/>
            <person name="Holub E."/>
            <person name="Studholme D.J."/>
            <person name="Maclean D."/>
            <person name="Jones J.D."/>
        </authorList>
    </citation>
    <scope>NUCLEOTIDE SEQUENCE</scope>
</reference>
<evidence type="ECO:0000256" key="2">
    <source>
        <dbReference type="ARBA" id="ARBA00009307"/>
    </source>
</evidence>
<feature type="domain" description="RNA polymerase III subunit Rpc25" evidence="8">
    <location>
        <begin position="83"/>
        <end position="225"/>
    </location>
</feature>
<evidence type="ECO:0000256" key="1">
    <source>
        <dbReference type="ARBA" id="ARBA00004123"/>
    </source>
</evidence>
<evidence type="ECO:0000256" key="6">
    <source>
        <dbReference type="SAM" id="MobiDB-lite"/>
    </source>
</evidence>
<evidence type="ECO:0000256" key="4">
    <source>
        <dbReference type="ARBA" id="ARBA00023163"/>
    </source>
</evidence>
<dbReference type="PANTHER" id="PTHR12709:SF1">
    <property type="entry name" value="DNA-DIRECTED RNA POLYMERASE III SUBUNIT RPC8"/>
    <property type="match status" value="1"/>
</dbReference>
<protein>
    <submittedName>
        <fullName evidence="9">DNAdirected RNA polymerase III subunit RPC8 putative</fullName>
    </submittedName>
</protein>
<dbReference type="EMBL" id="FR824078">
    <property type="protein sequence ID" value="CCA17366.1"/>
    <property type="molecule type" value="Genomic_DNA"/>
</dbReference>
<dbReference type="CDD" id="cd04330">
    <property type="entry name" value="RNAP_III_Rpc25_N"/>
    <property type="match status" value="1"/>
</dbReference>
<evidence type="ECO:0000256" key="3">
    <source>
        <dbReference type="ARBA" id="ARBA00022478"/>
    </source>
</evidence>
<evidence type="ECO:0000259" key="8">
    <source>
        <dbReference type="Pfam" id="PF08292"/>
    </source>
</evidence>
<evidence type="ECO:0000256" key="5">
    <source>
        <dbReference type="ARBA" id="ARBA00023242"/>
    </source>
</evidence>
<dbReference type="InterPro" id="IPR012340">
    <property type="entry name" value="NA-bd_OB-fold"/>
</dbReference>
<gene>
    <name evidence="9" type="primary">AlNc14C33G3042</name>
    <name evidence="9" type="ORF">ALNC14_035090</name>
</gene>
<dbReference type="Gene3D" id="3.30.1490.120">
    <property type="entry name" value="RNA polymerase Rpb7-like, N-terminal domain"/>
    <property type="match status" value="1"/>
</dbReference>
<feature type="region of interest" description="Disordered" evidence="6">
    <location>
        <begin position="166"/>
        <end position="187"/>
    </location>
</feature>
<accession>F0W882</accession>
<comment type="similarity">
    <text evidence="2">Belongs to the eukaryotic RPB7/RPC8 RNA polymerase subunit family.</text>
</comment>
<dbReference type="SUPFAM" id="SSF88798">
    <property type="entry name" value="N-terminal, heterodimerisation domain of RBP7 (RpoE)"/>
    <property type="match status" value="1"/>
</dbReference>
<dbReference type="Gene3D" id="2.40.50.140">
    <property type="entry name" value="Nucleic acid-binding proteins"/>
    <property type="match status" value="1"/>
</dbReference>
<dbReference type="HOGENOM" id="CLU_073901_1_1_1"/>
<dbReference type="InterPro" id="IPR036898">
    <property type="entry name" value="RNA_pol_Rpb7-like_N_sf"/>
</dbReference>
<feature type="compositionally biased region" description="Basic and acidic residues" evidence="6">
    <location>
        <begin position="172"/>
        <end position="187"/>
    </location>
</feature>
<dbReference type="FunFam" id="3.30.1490.120:FF:000002">
    <property type="entry name" value="DNA-directed RNA polymerase III subunit RPC8"/>
    <property type="match status" value="1"/>
</dbReference>
<reference evidence="9" key="2">
    <citation type="submission" date="2011-02" db="EMBL/GenBank/DDBJ databases">
        <authorList>
            <person name="MacLean D."/>
        </authorList>
    </citation>
    <scope>NUCLEOTIDE SEQUENCE</scope>
</reference>
<keyword evidence="3" id="KW-0240">DNA-directed RNA polymerase</keyword>
<dbReference type="Pfam" id="PF08292">
    <property type="entry name" value="RNA_pol_Rbc25"/>
    <property type="match status" value="1"/>
</dbReference>